<keyword evidence="1" id="KW-0812">Transmembrane</keyword>
<accession>A0A518FLW5</accession>
<gene>
    <name evidence="2" type="ORF">Pan153_19540</name>
</gene>
<keyword evidence="1" id="KW-0472">Membrane</keyword>
<keyword evidence="1" id="KW-1133">Transmembrane helix</keyword>
<evidence type="ECO:0000256" key="1">
    <source>
        <dbReference type="SAM" id="Phobius"/>
    </source>
</evidence>
<dbReference type="OrthoDB" id="9909286at2"/>
<evidence type="ECO:0000313" key="2">
    <source>
        <dbReference type="EMBL" id="QDV17319.1"/>
    </source>
</evidence>
<reference evidence="2 3" key="1">
    <citation type="submission" date="2019-02" db="EMBL/GenBank/DDBJ databases">
        <title>Deep-cultivation of Planctomycetes and their phenomic and genomic characterization uncovers novel biology.</title>
        <authorList>
            <person name="Wiegand S."/>
            <person name="Jogler M."/>
            <person name="Boedeker C."/>
            <person name="Pinto D."/>
            <person name="Vollmers J."/>
            <person name="Rivas-Marin E."/>
            <person name="Kohn T."/>
            <person name="Peeters S.H."/>
            <person name="Heuer A."/>
            <person name="Rast P."/>
            <person name="Oberbeckmann S."/>
            <person name="Bunk B."/>
            <person name="Jeske O."/>
            <person name="Meyerdierks A."/>
            <person name="Storesund J.E."/>
            <person name="Kallscheuer N."/>
            <person name="Luecker S."/>
            <person name="Lage O.M."/>
            <person name="Pohl T."/>
            <person name="Merkel B.J."/>
            <person name="Hornburger P."/>
            <person name="Mueller R.-W."/>
            <person name="Bruemmer F."/>
            <person name="Labrenz M."/>
            <person name="Spormann A.M."/>
            <person name="Op den Camp H."/>
            <person name="Overmann J."/>
            <person name="Amann R."/>
            <person name="Jetten M.S.M."/>
            <person name="Mascher T."/>
            <person name="Medema M.H."/>
            <person name="Devos D.P."/>
            <person name="Kaster A.-K."/>
            <person name="Ovreas L."/>
            <person name="Rohde M."/>
            <person name="Galperin M.Y."/>
            <person name="Jogler C."/>
        </authorList>
    </citation>
    <scope>NUCLEOTIDE SEQUENCE [LARGE SCALE GENOMIC DNA]</scope>
    <source>
        <strain evidence="2 3">Pan153</strain>
    </source>
</reference>
<dbReference type="Proteomes" id="UP000320839">
    <property type="component" value="Chromosome"/>
</dbReference>
<dbReference type="EMBL" id="CP036317">
    <property type="protein sequence ID" value="QDV17319.1"/>
    <property type="molecule type" value="Genomic_DNA"/>
</dbReference>
<feature type="transmembrane region" description="Helical" evidence="1">
    <location>
        <begin position="32"/>
        <end position="51"/>
    </location>
</feature>
<organism evidence="2 3">
    <name type="scientific">Gimesia panareensis</name>
    <dbReference type="NCBI Taxonomy" id="2527978"/>
    <lineage>
        <taxon>Bacteria</taxon>
        <taxon>Pseudomonadati</taxon>
        <taxon>Planctomycetota</taxon>
        <taxon>Planctomycetia</taxon>
        <taxon>Planctomycetales</taxon>
        <taxon>Planctomycetaceae</taxon>
        <taxon>Gimesia</taxon>
    </lineage>
</organism>
<feature type="transmembrane region" description="Helical" evidence="1">
    <location>
        <begin position="57"/>
        <end position="76"/>
    </location>
</feature>
<evidence type="ECO:0000313" key="3">
    <source>
        <dbReference type="Proteomes" id="UP000320839"/>
    </source>
</evidence>
<dbReference type="RefSeq" id="WP_145455390.1">
    <property type="nucleotide sequence ID" value="NZ_CP036317.1"/>
</dbReference>
<evidence type="ECO:0008006" key="4">
    <source>
        <dbReference type="Google" id="ProtNLM"/>
    </source>
</evidence>
<dbReference type="AlphaFoldDB" id="A0A518FLW5"/>
<sequence>MSESVHLSETEQASLQKILSIKDLEAQKRMAYPFWALAGIVFLISQAAIFWDPMVCIALMPLAFAMLMVGMARFGYYRLYRIIHFQNTMIDEAGNRD</sequence>
<name>A0A518FLW5_9PLAN</name>
<protein>
    <recommendedName>
        <fullName evidence="4">MraY-like glycosyltransferase</fullName>
    </recommendedName>
</protein>
<proteinExistence type="predicted"/>